<dbReference type="InterPro" id="IPR027417">
    <property type="entry name" value="P-loop_NTPase"/>
</dbReference>
<evidence type="ECO:0000313" key="17">
    <source>
        <dbReference type="EMBL" id="NKE10204.1"/>
    </source>
</evidence>
<evidence type="ECO:0000256" key="13">
    <source>
        <dbReference type="HAMAP-Rule" id="MF_00365"/>
    </source>
</evidence>
<evidence type="ECO:0000256" key="9">
    <source>
        <dbReference type="ARBA" id="ARBA00023125"/>
    </source>
</evidence>
<keyword evidence="8 13" id="KW-0067">ATP-binding</keyword>
<keyword evidence="6 13" id="KW-0547">Nucleotide-binding</keyword>
<dbReference type="InterPro" id="IPR018078">
    <property type="entry name" value="DNA-binding_RecF_CS"/>
</dbReference>
<evidence type="ECO:0000256" key="2">
    <source>
        <dbReference type="ARBA" id="ARBA00008016"/>
    </source>
</evidence>
<dbReference type="Gene3D" id="3.40.50.300">
    <property type="entry name" value="P-loop containing nucleotide triphosphate hydrolases"/>
    <property type="match status" value="1"/>
</dbReference>
<dbReference type="GO" id="GO:0003697">
    <property type="term" value="F:single-stranded DNA binding"/>
    <property type="evidence" value="ECO:0007669"/>
    <property type="project" value="UniProtKB-UniRule"/>
</dbReference>
<dbReference type="InterPro" id="IPR042174">
    <property type="entry name" value="RecF_2"/>
</dbReference>
<dbReference type="GO" id="GO:0009432">
    <property type="term" value="P:SOS response"/>
    <property type="evidence" value="ECO:0007669"/>
    <property type="project" value="UniProtKB-UniRule"/>
</dbReference>
<keyword evidence="7 13" id="KW-0227">DNA damage</keyword>
<feature type="binding site" evidence="13">
    <location>
        <begin position="30"/>
        <end position="37"/>
    </location>
    <ligand>
        <name>ATP</name>
        <dbReference type="ChEBI" id="CHEBI:30616"/>
    </ligand>
</feature>
<evidence type="ECO:0000256" key="10">
    <source>
        <dbReference type="ARBA" id="ARBA00023204"/>
    </source>
</evidence>
<evidence type="ECO:0000256" key="11">
    <source>
        <dbReference type="ARBA" id="ARBA00023236"/>
    </source>
</evidence>
<name>A0A846TX32_9MICC</name>
<dbReference type="PANTHER" id="PTHR32182">
    <property type="entry name" value="DNA REPLICATION AND REPAIR PROTEIN RECF"/>
    <property type="match status" value="1"/>
</dbReference>
<dbReference type="GO" id="GO:0005737">
    <property type="term" value="C:cytoplasm"/>
    <property type="evidence" value="ECO:0007669"/>
    <property type="project" value="UniProtKB-SubCell"/>
</dbReference>
<evidence type="ECO:0000256" key="12">
    <source>
        <dbReference type="ARBA" id="ARBA00025401"/>
    </source>
</evidence>
<protein>
    <recommendedName>
        <fullName evidence="3 13">DNA replication and repair protein RecF</fullName>
    </recommendedName>
</protein>
<keyword evidence="4 13" id="KW-0963">Cytoplasm</keyword>
<dbReference type="AlphaFoldDB" id="A0A846TX32"/>
<dbReference type="EMBL" id="JAAVUN010000018">
    <property type="protein sequence ID" value="NKE10204.1"/>
    <property type="molecule type" value="Genomic_DNA"/>
</dbReference>
<keyword evidence="5 13" id="KW-0235">DNA replication</keyword>
<evidence type="ECO:0000256" key="15">
    <source>
        <dbReference type="SAM" id="MobiDB-lite"/>
    </source>
</evidence>
<gene>
    <name evidence="13 17" type="primary">recF</name>
    <name evidence="17" type="ORF">GTW58_09720</name>
</gene>
<evidence type="ECO:0000259" key="16">
    <source>
        <dbReference type="Pfam" id="PF02463"/>
    </source>
</evidence>
<comment type="subcellular location">
    <subcellularLocation>
        <location evidence="1 13 14">Cytoplasm</location>
    </subcellularLocation>
</comment>
<dbReference type="HAMAP" id="MF_00365">
    <property type="entry name" value="RecF"/>
    <property type="match status" value="1"/>
</dbReference>
<evidence type="ECO:0000256" key="8">
    <source>
        <dbReference type="ARBA" id="ARBA00022840"/>
    </source>
</evidence>
<evidence type="ECO:0000256" key="7">
    <source>
        <dbReference type="ARBA" id="ARBA00022763"/>
    </source>
</evidence>
<dbReference type="SUPFAM" id="SSF52540">
    <property type="entry name" value="P-loop containing nucleoside triphosphate hydrolases"/>
    <property type="match status" value="1"/>
</dbReference>
<evidence type="ECO:0000256" key="4">
    <source>
        <dbReference type="ARBA" id="ARBA00022490"/>
    </source>
</evidence>
<evidence type="ECO:0000256" key="3">
    <source>
        <dbReference type="ARBA" id="ARBA00020170"/>
    </source>
</evidence>
<feature type="region of interest" description="Disordered" evidence="15">
    <location>
        <begin position="390"/>
        <end position="412"/>
    </location>
</feature>
<keyword evidence="11 13" id="KW-0742">SOS response</keyword>
<organism evidence="17 18">
    <name type="scientific">Kocuria subflava</name>
    <dbReference type="NCBI Taxonomy" id="1736139"/>
    <lineage>
        <taxon>Bacteria</taxon>
        <taxon>Bacillati</taxon>
        <taxon>Actinomycetota</taxon>
        <taxon>Actinomycetes</taxon>
        <taxon>Micrococcales</taxon>
        <taxon>Micrococcaceae</taxon>
        <taxon>Kocuria</taxon>
    </lineage>
</organism>
<dbReference type="Gene3D" id="1.20.1050.90">
    <property type="entry name" value="RecF/RecN/SMC, N-terminal domain"/>
    <property type="match status" value="1"/>
</dbReference>
<dbReference type="GO" id="GO:0006302">
    <property type="term" value="P:double-strand break repair"/>
    <property type="evidence" value="ECO:0007669"/>
    <property type="project" value="TreeGrafter"/>
</dbReference>
<dbReference type="RefSeq" id="WP_119933254.1">
    <property type="nucleotide sequence ID" value="NZ_JAAVUN010000018.1"/>
</dbReference>
<keyword evidence="9 13" id="KW-0238">DNA-binding</keyword>
<comment type="similarity">
    <text evidence="2 13 14">Belongs to the RecF family.</text>
</comment>
<keyword evidence="18" id="KW-1185">Reference proteome</keyword>
<dbReference type="Proteomes" id="UP000521379">
    <property type="component" value="Unassembled WGS sequence"/>
</dbReference>
<dbReference type="InterPro" id="IPR003395">
    <property type="entry name" value="RecF/RecN/SMC_N"/>
</dbReference>
<dbReference type="GO" id="GO:0006260">
    <property type="term" value="P:DNA replication"/>
    <property type="evidence" value="ECO:0007669"/>
    <property type="project" value="UniProtKB-UniRule"/>
</dbReference>
<comment type="function">
    <text evidence="12 13 14">The RecF protein is involved in DNA metabolism; it is required for DNA replication and normal SOS inducibility. RecF binds preferentially to single-stranded, linear DNA. It also seems to bind ATP.</text>
</comment>
<sequence>MHLESLALQDFRTYESLNLELTPGITVFLGSNGVGKTNIVEAVDYAATLGSHRVSTTAPMIRMGAQRAVIRAGVRRATHRTTLEFALESGKANTVAINHGAPTRARDALGTVHTVLFSPEDLSLIKGDPSHRRNFLDDLATSMRPFLAGVRADYDKSVKQRNALLKSARAAGRITEAHLATLAAWNDQLATTGAQILYARIQLIKALEPEVHRAYAQLAEGPRLPTLQYRSQVVPAEAEGRVENLEHLSVAQLRGLMLTACDQMRDREIERASSLVGPHRDELELTLGQLPARGYASHGEMWSYALALRLGSWYVHLDDDRTEGASPILILDDVFAELDARRRDRLAQAVAGAEQVLVTAAVDADVPQALREDQRPVTVVRVTPGQAVLTGPGHDAAVDRAPDVETDPGLGD</sequence>
<dbReference type="PANTHER" id="PTHR32182:SF0">
    <property type="entry name" value="DNA REPLICATION AND REPAIR PROTEIN RECF"/>
    <property type="match status" value="1"/>
</dbReference>
<evidence type="ECO:0000256" key="14">
    <source>
        <dbReference type="RuleBase" id="RU000578"/>
    </source>
</evidence>
<dbReference type="PROSITE" id="PS00618">
    <property type="entry name" value="RECF_2"/>
    <property type="match status" value="1"/>
</dbReference>
<evidence type="ECO:0000256" key="6">
    <source>
        <dbReference type="ARBA" id="ARBA00022741"/>
    </source>
</evidence>
<reference evidence="17 18" key="1">
    <citation type="submission" date="2020-02" db="EMBL/GenBank/DDBJ databases">
        <authorList>
            <person name="Sun Q."/>
        </authorList>
    </citation>
    <scope>NUCLEOTIDE SEQUENCE [LARGE SCALE GENOMIC DNA]</scope>
    <source>
        <strain evidence="17 18">YIM 13062</strain>
    </source>
</reference>
<dbReference type="NCBIfam" id="TIGR00611">
    <property type="entry name" value="recf"/>
    <property type="match status" value="1"/>
</dbReference>
<evidence type="ECO:0000313" key="18">
    <source>
        <dbReference type="Proteomes" id="UP000521379"/>
    </source>
</evidence>
<dbReference type="InterPro" id="IPR001238">
    <property type="entry name" value="DNA-binding_RecF"/>
</dbReference>
<dbReference type="GO" id="GO:0005524">
    <property type="term" value="F:ATP binding"/>
    <property type="evidence" value="ECO:0007669"/>
    <property type="project" value="UniProtKB-UniRule"/>
</dbReference>
<keyword evidence="10 13" id="KW-0234">DNA repair</keyword>
<evidence type="ECO:0000256" key="1">
    <source>
        <dbReference type="ARBA" id="ARBA00004496"/>
    </source>
</evidence>
<comment type="caution">
    <text evidence="17">The sequence shown here is derived from an EMBL/GenBank/DDBJ whole genome shotgun (WGS) entry which is preliminary data.</text>
</comment>
<feature type="domain" description="RecF/RecN/SMC N-terminal" evidence="16">
    <location>
        <begin position="3"/>
        <end position="364"/>
    </location>
</feature>
<dbReference type="GO" id="GO:0000731">
    <property type="term" value="P:DNA synthesis involved in DNA repair"/>
    <property type="evidence" value="ECO:0007669"/>
    <property type="project" value="TreeGrafter"/>
</dbReference>
<accession>A0A846TX32</accession>
<evidence type="ECO:0000256" key="5">
    <source>
        <dbReference type="ARBA" id="ARBA00022705"/>
    </source>
</evidence>
<proteinExistence type="inferred from homology"/>
<dbReference type="Pfam" id="PF02463">
    <property type="entry name" value="SMC_N"/>
    <property type="match status" value="1"/>
</dbReference>
<dbReference type="PROSITE" id="PS00617">
    <property type="entry name" value="RECF_1"/>
    <property type="match status" value="1"/>
</dbReference>